<dbReference type="PANTHER" id="PTHR23345">
    <property type="entry name" value="VITELLOGENIN-RELATED"/>
    <property type="match status" value="1"/>
</dbReference>
<reference evidence="8" key="1">
    <citation type="submission" date="2017-02" db="UniProtKB">
        <authorList>
            <consortium name="WormBaseParasite"/>
        </authorList>
    </citation>
    <scope>IDENTIFICATION</scope>
</reference>
<dbReference type="Gene3D" id="2.30.230.10">
    <property type="entry name" value="Lipovitellin, beta-sheet shell regions, chain A"/>
    <property type="match status" value="1"/>
</dbReference>
<keyword evidence="3" id="KW-0732">Signal</keyword>
<evidence type="ECO:0000256" key="1">
    <source>
        <dbReference type="ARBA" id="ARBA00004613"/>
    </source>
</evidence>
<dbReference type="InterPro" id="IPR015819">
    <property type="entry name" value="Lipid_transp_b-sht_shell"/>
</dbReference>
<dbReference type="Gene3D" id="2.20.80.10">
    <property type="entry name" value="Lipovitellin-phosvitin complex, chain A, domain 4"/>
    <property type="match status" value="1"/>
</dbReference>
<evidence type="ECO:0000313" key="8">
    <source>
        <dbReference type="WBParaSite" id="HPLM_0001391201-mRNA-1"/>
    </source>
</evidence>
<dbReference type="FunFam" id="1.25.10.20:FF:000003">
    <property type="entry name" value="Vitellogenin C"/>
    <property type="match status" value="1"/>
</dbReference>
<dbReference type="InterPro" id="IPR015816">
    <property type="entry name" value="Vitellinogen_b-sht_N"/>
</dbReference>
<organism evidence="8">
    <name type="scientific">Haemonchus placei</name>
    <name type="common">Barber's pole worm</name>
    <dbReference type="NCBI Taxonomy" id="6290"/>
    <lineage>
        <taxon>Eukaryota</taxon>
        <taxon>Metazoa</taxon>
        <taxon>Ecdysozoa</taxon>
        <taxon>Nematoda</taxon>
        <taxon>Chromadorea</taxon>
        <taxon>Rhabditida</taxon>
        <taxon>Rhabditina</taxon>
        <taxon>Rhabditomorpha</taxon>
        <taxon>Strongyloidea</taxon>
        <taxon>Trichostrongylidae</taxon>
        <taxon>Haemonchus</taxon>
    </lineage>
</organism>
<name>A0A0N4WR19_HAEPC</name>
<sequence>MRLALLIFAGVTLATHHLRYPSPLIQQNEYVFLFEGEAHSGVPLPVNTTVSRIRAVVHVQILDDHRAILKLKDAHFAAGEVYHRRLNKPMDELKVHTISEEHTSILELPVRFIYENGIVPGLVLSDRDETWSANVKRSIINMLQLNLHKIGRTHRSLPTDHDSHYFTVLERTIEGDCEVAYTVLKKNDSVAEISKSINFNKCAGRSEAKYNFRYLTECPVCKGNDILEPSSVYSCSLEEEELRKVEVSSTYLITDKDQPVMKTEIHTKLILEDVKEIGRESEWIDGKKETLIFSDEIDKQIEHSYMYGDDGKVQPYEPVNDKTKEVGTIIDMNALEENRREATHLLSRLVIIFRMFTLEELSIVHSVYYDYCDKRLRSMVEHSLAVAGTANAVTHLLRIITNKEKIETYKLMHLLKIIQETPYPSSKIVDELLHFAMTDAVESSPVIRQTIWLAIGSLMRSVVGKTEDRILLKEDHRELKRRYLNIMMTQFEKADSIYEKVLALKSLANAGLDVSVYELEKIILDKREELPVRIEAVDALRLLRNSPHKIQSILMPVYKSRAEDPELRMVALPRIMETLPRQPLIIRIISAMQREPNLEVAAFTFDMLHTFAESTHICNRNLTSVILPLFSKSRYQRRERVLASTYKHLPLFIEKIMTGININFATIFGKSSFWPKEVMVGLDSVFSGMWNKYSFQLGANQQNTGKFIHNLTHQLMKMEKNRNTVACGHHICSLLPLLEGAGKKLIIISSPVDDRTPYAMLYLRYKDMDYAVLPIDEKIVDELLGKFIREGKLEEREIDRLFKSDSEFKLYSFAFLHETIRKIPTPLGVPLIVKYKLPTVVYAEGEFTLEIVPYGLRLRLNTVPSAASTELFEMRLWNPLFEQGVRIAHSIEAHLPIDFDMEITYRNGFEFKKAFGIPTKEKTIARFTSRPMTFFRFLSGQETFGKTEIRTVVLPEWRQINKQKELVYSIWGLKTVFRGNWLREWNMSNVLLGQHDWELFMIPTHDAPKKIRLFLNSRGIENISLDTNNINPQSEKVFEAKIDKLEDLADRRHRKQFHRFVRDIEMKDGYRNRLILGIESVDSMVDYYGNVEITSVCDVGLRYCKIAVEGKRSPTDGEGSEWNIMMDTEFVFPKRPTSLEELRNQIHRDVQGLLVMK</sequence>
<evidence type="ECO:0000256" key="3">
    <source>
        <dbReference type="ARBA" id="ARBA00022729"/>
    </source>
</evidence>
<evidence type="ECO:0000256" key="4">
    <source>
        <dbReference type="ARBA" id="ARBA00022761"/>
    </source>
</evidence>
<keyword evidence="2" id="KW-0964">Secreted</keyword>
<dbReference type="GO" id="GO:0045735">
    <property type="term" value="F:nutrient reservoir activity"/>
    <property type="evidence" value="ECO:0007669"/>
    <property type="project" value="UniProtKB-KW"/>
</dbReference>
<keyword evidence="5 6" id="KW-1015">Disulfide bond</keyword>
<evidence type="ECO:0000259" key="7">
    <source>
        <dbReference type="PROSITE" id="PS51211"/>
    </source>
</evidence>
<dbReference type="AlphaFoldDB" id="A0A0N4WR19"/>
<dbReference type="WBParaSite" id="HPLM_0001391201-mRNA-1">
    <property type="protein sequence ID" value="HPLM_0001391201-mRNA-1"/>
    <property type="gene ID" value="HPLM_0001391201"/>
</dbReference>
<dbReference type="PROSITE" id="PS51211">
    <property type="entry name" value="VITELLOGENIN"/>
    <property type="match status" value="1"/>
</dbReference>
<feature type="disulfide bond" evidence="6">
    <location>
        <begin position="218"/>
        <end position="221"/>
    </location>
</feature>
<dbReference type="InterPro" id="IPR015255">
    <property type="entry name" value="Vitellinogen_open_b-sht"/>
</dbReference>
<evidence type="ECO:0000256" key="5">
    <source>
        <dbReference type="ARBA" id="ARBA00023157"/>
    </source>
</evidence>
<evidence type="ECO:0000256" key="2">
    <source>
        <dbReference type="ARBA" id="ARBA00022525"/>
    </source>
</evidence>
<dbReference type="SMART" id="SM01169">
    <property type="entry name" value="DUF1943"/>
    <property type="match status" value="1"/>
</dbReference>
<dbReference type="InterPro" id="IPR001747">
    <property type="entry name" value="Vitellogenin_N"/>
</dbReference>
<protein>
    <submittedName>
        <fullName evidence="8">Vitellogenin domain-containing protein</fullName>
    </submittedName>
</protein>
<dbReference type="InterPro" id="IPR011030">
    <property type="entry name" value="Lipovitellin_superhlx_dom"/>
</dbReference>
<accession>A0A0N4WR19</accession>
<keyword evidence="4" id="KW-0758">Storage protein</keyword>
<evidence type="ECO:0000256" key="6">
    <source>
        <dbReference type="PROSITE-ProRule" id="PRU00557"/>
    </source>
</evidence>
<dbReference type="SUPFAM" id="SSF48431">
    <property type="entry name" value="Lipovitellin-phosvitin complex, superhelical domain"/>
    <property type="match status" value="1"/>
</dbReference>
<dbReference type="Pfam" id="PF01347">
    <property type="entry name" value="Vitellogenin_N"/>
    <property type="match status" value="1"/>
</dbReference>
<dbReference type="GO" id="GO:0005576">
    <property type="term" value="C:extracellular region"/>
    <property type="evidence" value="ECO:0007669"/>
    <property type="project" value="UniProtKB-SubCell"/>
</dbReference>
<comment type="caution">
    <text evidence="6">Lacks conserved residue(s) required for the propagation of feature annotation.</text>
</comment>
<dbReference type="PANTHER" id="PTHR23345:SF12">
    <property type="entry name" value="VITELLOGENIN-1-RELATED"/>
    <property type="match status" value="1"/>
</dbReference>
<dbReference type="InterPro" id="IPR050733">
    <property type="entry name" value="Vitellogenin/Apolipophorin"/>
</dbReference>
<comment type="subcellular location">
    <subcellularLocation>
        <location evidence="1">Secreted</location>
    </subcellularLocation>
</comment>
<dbReference type="Pfam" id="PF09172">
    <property type="entry name" value="Vit_open_b-sht"/>
    <property type="match status" value="1"/>
</dbReference>
<feature type="domain" description="Vitellogenin" evidence="7">
    <location>
        <begin position="24"/>
        <end position="678"/>
    </location>
</feature>
<dbReference type="GO" id="GO:0005319">
    <property type="term" value="F:lipid transporter activity"/>
    <property type="evidence" value="ECO:0007669"/>
    <property type="project" value="InterPro"/>
</dbReference>
<dbReference type="SMART" id="SM00638">
    <property type="entry name" value="LPD_N"/>
    <property type="match status" value="1"/>
</dbReference>
<dbReference type="SUPFAM" id="SSF56968">
    <property type="entry name" value="Lipovitellin-phosvitin complex, beta-sheet shell regions"/>
    <property type="match status" value="2"/>
</dbReference>
<dbReference type="Gene3D" id="1.25.10.20">
    <property type="entry name" value="Vitellinogen, superhelical"/>
    <property type="match status" value="1"/>
</dbReference>
<proteinExistence type="predicted"/>